<dbReference type="InterPro" id="IPR046349">
    <property type="entry name" value="C1-like_sf"/>
</dbReference>
<feature type="region of interest" description="Disordered" evidence="3">
    <location>
        <begin position="1"/>
        <end position="46"/>
    </location>
</feature>
<protein>
    <recommendedName>
        <fullName evidence="4">Phorbol-ester/DAG-type domain-containing protein</fullName>
    </recommendedName>
</protein>
<accession>A0ABU7F5Z7</accession>
<evidence type="ECO:0000313" key="6">
    <source>
        <dbReference type="Proteomes" id="UP001352852"/>
    </source>
</evidence>
<feature type="compositionally biased region" description="Polar residues" evidence="3">
    <location>
        <begin position="9"/>
        <end position="30"/>
    </location>
</feature>
<keyword evidence="2" id="KW-0862">Zinc</keyword>
<sequence length="100" mass="11226">QSEEAESLTAATLTDQSCQSQWSSDRQGNPSDPRDAMTDVSLNESSTADVGNRFAVSLWQKNVHEVKDHKFVAKLFKQPTFCSHCTDFIWGLGRQGFQCR</sequence>
<dbReference type="PANTHER" id="PTHR22968">
    <property type="entry name" value="PROTEIN KINASE C, MU"/>
    <property type="match status" value="1"/>
</dbReference>
<evidence type="ECO:0000259" key="4">
    <source>
        <dbReference type="PROSITE" id="PS50081"/>
    </source>
</evidence>
<proteinExistence type="predicted"/>
<dbReference type="InterPro" id="IPR020454">
    <property type="entry name" value="DAG/PE-bd"/>
</dbReference>
<reference evidence="5 6" key="1">
    <citation type="submission" date="2021-06" db="EMBL/GenBank/DDBJ databases">
        <authorList>
            <person name="Palmer J.M."/>
        </authorList>
    </citation>
    <scope>NUCLEOTIDE SEQUENCE [LARGE SCALE GENOMIC DNA]</scope>
    <source>
        <strain evidence="5 6">CL_MEX2019</strain>
        <tissue evidence="5">Muscle</tissue>
    </source>
</reference>
<evidence type="ECO:0000256" key="3">
    <source>
        <dbReference type="SAM" id="MobiDB-lite"/>
    </source>
</evidence>
<feature type="non-terminal residue" evidence="5">
    <location>
        <position position="1"/>
    </location>
</feature>
<organism evidence="5 6">
    <name type="scientific">Characodon lateralis</name>
    <dbReference type="NCBI Taxonomy" id="208331"/>
    <lineage>
        <taxon>Eukaryota</taxon>
        <taxon>Metazoa</taxon>
        <taxon>Chordata</taxon>
        <taxon>Craniata</taxon>
        <taxon>Vertebrata</taxon>
        <taxon>Euteleostomi</taxon>
        <taxon>Actinopterygii</taxon>
        <taxon>Neopterygii</taxon>
        <taxon>Teleostei</taxon>
        <taxon>Neoteleostei</taxon>
        <taxon>Acanthomorphata</taxon>
        <taxon>Ovalentaria</taxon>
        <taxon>Atherinomorphae</taxon>
        <taxon>Cyprinodontiformes</taxon>
        <taxon>Goodeidae</taxon>
        <taxon>Characodon</taxon>
    </lineage>
</organism>
<keyword evidence="6" id="KW-1185">Reference proteome</keyword>
<name>A0ABU7F5Z7_9TELE</name>
<dbReference type="Gene3D" id="3.30.60.20">
    <property type="match status" value="1"/>
</dbReference>
<evidence type="ECO:0000256" key="1">
    <source>
        <dbReference type="ARBA" id="ARBA00022723"/>
    </source>
</evidence>
<dbReference type="PANTHER" id="PTHR22968:SF14">
    <property type="entry name" value="PROTEIN KINASE C"/>
    <property type="match status" value="1"/>
</dbReference>
<dbReference type="PROSITE" id="PS50081">
    <property type="entry name" value="ZF_DAG_PE_2"/>
    <property type="match status" value="1"/>
</dbReference>
<evidence type="ECO:0000313" key="5">
    <source>
        <dbReference type="EMBL" id="MED6294858.1"/>
    </source>
</evidence>
<dbReference type="Proteomes" id="UP001352852">
    <property type="component" value="Unassembled WGS sequence"/>
</dbReference>
<dbReference type="InterPro" id="IPR002219">
    <property type="entry name" value="PKC_DAG/PE"/>
</dbReference>
<dbReference type="Pfam" id="PF00130">
    <property type="entry name" value="C1_1"/>
    <property type="match status" value="1"/>
</dbReference>
<evidence type="ECO:0000256" key="2">
    <source>
        <dbReference type="ARBA" id="ARBA00022833"/>
    </source>
</evidence>
<dbReference type="PRINTS" id="PR00008">
    <property type="entry name" value="DAGPEDOMAIN"/>
</dbReference>
<gene>
    <name evidence="5" type="ORF">CHARACLAT_025437</name>
</gene>
<dbReference type="EMBL" id="JAHUTJ010076708">
    <property type="protein sequence ID" value="MED6294858.1"/>
    <property type="molecule type" value="Genomic_DNA"/>
</dbReference>
<feature type="domain" description="Phorbol-ester/DAG-type" evidence="4">
    <location>
        <begin position="68"/>
        <end position="100"/>
    </location>
</feature>
<dbReference type="SUPFAM" id="SSF57889">
    <property type="entry name" value="Cysteine-rich domain"/>
    <property type="match status" value="1"/>
</dbReference>
<feature type="non-terminal residue" evidence="5">
    <location>
        <position position="100"/>
    </location>
</feature>
<keyword evidence="1" id="KW-0479">Metal-binding</keyword>
<comment type="caution">
    <text evidence="5">The sequence shown here is derived from an EMBL/GenBank/DDBJ whole genome shotgun (WGS) entry which is preliminary data.</text>
</comment>